<accession>A0A1J3CNW6</accession>
<name>A0A1J3CNW6_NOCCA</name>
<evidence type="ECO:0000256" key="1">
    <source>
        <dbReference type="SAM" id="MobiDB-lite"/>
    </source>
</evidence>
<feature type="compositionally biased region" description="Basic and acidic residues" evidence="1">
    <location>
        <begin position="47"/>
        <end position="57"/>
    </location>
</feature>
<reference evidence="2" key="1">
    <citation type="submission" date="2016-07" db="EMBL/GenBank/DDBJ databases">
        <title>De novo transcriptome assembly of four accessions of the metal hyperaccumulator plant Noccaea caerulescens.</title>
        <authorList>
            <person name="Blande D."/>
            <person name="Halimaa P."/>
            <person name="Tervahauta A.I."/>
            <person name="Aarts M.G."/>
            <person name="Karenlampi S.O."/>
        </authorList>
    </citation>
    <scope>NUCLEOTIDE SEQUENCE</scope>
</reference>
<feature type="compositionally biased region" description="Basic and acidic residues" evidence="1">
    <location>
        <begin position="1"/>
        <end position="27"/>
    </location>
</feature>
<organism evidence="2">
    <name type="scientific">Noccaea caerulescens</name>
    <name type="common">Alpine penny-cress</name>
    <name type="synonym">Thlaspi caerulescens</name>
    <dbReference type="NCBI Taxonomy" id="107243"/>
    <lineage>
        <taxon>Eukaryota</taxon>
        <taxon>Viridiplantae</taxon>
        <taxon>Streptophyta</taxon>
        <taxon>Embryophyta</taxon>
        <taxon>Tracheophyta</taxon>
        <taxon>Spermatophyta</taxon>
        <taxon>Magnoliopsida</taxon>
        <taxon>eudicotyledons</taxon>
        <taxon>Gunneridae</taxon>
        <taxon>Pentapetalae</taxon>
        <taxon>rosids</taxon>
        <taxon>malvids</taxon>
        <taxon>Brassicales</taxon>
        <taxon>Brassicaceae</taxon>
        <taxon>Coluteocarpeae</taxon>
        <taxon>Noccaea</taxon>
    </lineage>
</organism>
<feature type="region of interest" description="Disordered" evidence="1">
    <location>
        <begin position="101"/>
        <end position="129"/>
    </location>
</feature>
<dbReference type="AlphaFoldDB" id="A0A1J3CNW6"/>
<evidence type="ECO:0000313" key="2">
    <source>
        <dbReference type="EMBL" id="JAU07584.1"/>
    </source>
</evidence>
<protein>
    <submittedName>
        <fullName evidence="2">Uncharacterized protein</fullName>
    </submittedName>
</protein>
<dbReference type="EMBL" id="GEVI01024736">
    <property type="protein sequence ID" value="JAU07584.1"/>
    <property type="molecule type" value="Transcribed_RNA"/>
</dbReference>
<feature type="region of interest" description="Disordered" evidence="1">
    <location>
        <begin position="1"/>
        <end position="64"/>
    </location>
</feature>
<sequence length="129" mass="14527">MTSTREHREDNAGDDSDHRRQNHEKDLPSGTKTRIETVNSVCIQQRDNTENDKREESVNEISDSETIRRQILRRRIWPETLHGSDSIVNVTVPCSVAIGEASETTRESADNDESSGKVFVDEEAMSVVG</sequence>
<feature type="compositionally biased region" description="Polar residues" evidence="1">
    <location>
        <begin position="30"/>
        <end position="46"/>
    </location>
</feature>
<gene>
    <name evidence="2" type="ORF">GA_TR5434_c0_g1_i1_g.17380</name>
</gene>
<proteinExistence type="predicted"/>